<organism evidence="6 7">
    <name type="scientific">Cryoendolithus antarcticus</name>
    <dbReference type="NCBI Taxonomy" id="1507870"/>
    <lineage>
        <taxon>Eukaryota</taxon>
        <taxon>Fungi</taxon>
        <taxon>Dikarya</taxon>
        <taxon>Ascomycota</taxon>
        <taxon>Pezizomycotina</taxon>
        <taxon>Dothideomycetes</taxon>
        <taxon>Dothideomycetidae</taxon>
        <taxon>Cladosporiales</taxon>
        <taxon>Cladosporiaceae</taxon>
        <taxon>Cryoendolithus</taxon>
    </lineage>
</organism>
<dbReference type="SUPFAM" id="SSF50182">
    <property type="entry name" value="Sm-like ribonucleoproteins"/>
    <property type="match status" value="1"/>
</dbReference>
<dbReference type="InterPro" id="IPR047575">
    <property type="entry name" value="Sm"/>
</dbReference>
<dbReference type="SMART" id="SM01199">
    <property type="entry name" value="FDF"/>
    <property type="match status" value="1"/>
</dbReference>
<feature type="region of interest" description="Disordered" evidence="2">
    <location>
        <begin position="81"/>
        <end position="407"/>
    </location>
</feature>
<evidence type="ECO:0000256" key="1">
    <source>
        <dbReference type="PROSITE-ProRule" id="PRU00846"/>
    </source>
</evidence>
<dbReference type="STRING" id="1507870.A0A1V8SGU4"/>
<feature type="compositionally biased region" description="Low complexity" evidence="2">
    <location>
        <begin position="239"/>
        <end position="257"/>
    </location>
</feature>
<feature type="compositionally biased region" description="Low complexity" evidence="2">
    <location>
        <begin position="190"/>
        <end position="200"/>
    </location>
</feature>
<dbReference type="InterPro" id="IPR025761">
    <property type="entry name" value="FFD_box"/>
</dbReference>
<dbReference type="InParanoid" id="A0A1V8SGU4"/>
<feature type="domain" description="FFD box profile" evidence="4">
    <location>
        <begin position="474"/>
        <end position="490"/>
    </location>
</feature>
<dbReference type="Proteomes" id="UP000192596">
    <property type="component" value="Unassembled WGS sequence"/>
</dbReference>
<dbReference type="InterPro" id="IPR010920">
    <property type="entry name" value="LSM_dom_sf"/>
</dbReference>
<keyword evidence="7" id="KW-1185">Reference proteome</keyword>
<feature type="compositionally biased region" description="Low complexity" evidence="2">
    <location>
        <begin position="140"/>
        <end position="151"/>
    </location>
</feature>
<dbReference type="GO" id="GO:0000932">
    <property type="term" value="C:P-body"/>
    <property type="evidence" value="ECO:0007669"/>
    <property type="project" value="TreeGrafter"/>
</dbReference>
<feature type="compositionally biased region" description="Pro residues" evidence="2">
    <location>
        <begin position="98"/>
        <end position="123"/>
    </location>
</feature>
<dbReference type="AlphaFoldDB" id="A0A1V8SGU4"/>
<dbReference type="Gene3D" id="2.30.30.100">
    <property type="match status" value="1"/>
</dbReference>
<evidence type="ECO:0000313" key="6">
    <source>
        <dbReference type="EMBL" id="OQN98309.1"/>
    </source>
</evidence>
<dbReference type="GO" id="GO:0003729">
    <property type="term" value="F:mRNA binding"/>
    <property type="evidence" value="ECO:0007669"/>
    <property type="project" value="TreeGrafter"/>
</dbReference>
<dbReference type="Pfam" id="PF09532">
    <property type="entry name" value="FDF"/>
    <property type="match status" value="1"/>
</dbReference>
<dbReference type="EMBL" id="NAJO01000047">
    <property type="protein sequence ID" value="OQN98309.1"/>
    <property type="molecule type" value="Genomic_DNA"/>
</dbReference>
<dbReference type="PROSITE" id="PS51513">
    <property type="entry name" value="FFD"/>
    <property type="match status" value="1"/>
</dbReference>
<evidence type="ECO:0000259" key="4">
    <source>
        <dbReference type="PROSITE" id="PS51513"/>
    </source>
</evidence>
<feature type="domain" description="Sm" evidence="5">
    <location>
        <begin position="1"/>
        <end position="80"/>
    </location>
</feature>
<feature type="compositionally biased region" description="Basic and acidic residues" evidence="2">
    <location>
        <begin position="378"/>
        <end position="387"/>
    </location>
</feature>
<evidence type="ECO:0000313" key="7">
    <source>
        <dbReference type="Proteomes" id="UP000192596"/>
    </source>
</evidence>
<dbReference type="GO" id="GO:0033962">
    <property type="term" value="P:P-body assembly"/>
    <property type="evidence" value="ECO:0007669"/>
    <property type="project" value="TreeGrafter"/>
</dbReference>
<dbReference type="PROSITE" id="PS52002">
    <property type="entry name" value="SM"/>
    <property type="match status" value="1"/>
</dbReference>
<evidence type="ECO:0000256" key="2">
    <source>
        <dbReference type="SAM" id="MobiDB-lite"/>
    </source>
</evidence>
<feature type="compositionally biased region" description="Gly residues" evidence="2">
    <location>
        <begin position="395"/>
        <end position="405"/>
    </location>
</feature>
<name>A0A1V8SGU4_9PEZI</name>
<evidence type="ECO:0008006" key="8">
    <source>
        <dbReference type="Google" id="ProtNLM"/>
    </source>
</evidence>
<feature type="compositionally biased region" description="Low complexity" evidence="2">
    <location>
        <begin position="333"/>
        <end position="346"/>
    </location>
</feature>
<feature type="compositionally biased region" description="Pro residues" evidence="2">
    <location>
        <begin position="155"/>
        <end position="173"/>
    </location>
</feature>
<gene>
    <name evidence="6" type="ORF">B0A48_15588</name>
</gene>
<feature type="compositionally biased region" description="Pro residues" evidence="2">
    <location>
        <begin position="222"/>
        <end position="238"/>
    </location>
</feature>
<dbReference type="Pfam" id="PF12701">
    <property type="entry name" value="LSM14"/>
    <property type="match status" value="1"/>
</dbReference>
<dbReference type="PROSITE" id="PS51512">
    <property type="entry name" value="DFDF"/>
    <property type="match status" value="1"/>
</dbReference>
<dbReference type="InterPro" id="IPR025762">
    <property type="entry name" value="DFDF"/>
</dbReference>
<evidence type="ECO:0000259" key="5">
    <source>
        <dbReference type="PROSITE" id="PS52002"/>
    </source>
</evidence>
<dbReference type="PRINTS" id="PR01217">
    <property type="entry name" value="PRICHEXTENSN"/>
</dbReference>
<accession>A0A1V8SGU4</accession>
<feature type="compositionally biased region" description="Polar residues" evidence="2">
    <location>
        <begin position="350"/>
        <end position="377"/>
    </location>
</feature>
<dbReference type="InterPro" id="IPR019050">
    <property type="entry name" value="FDF_dom"/>
</dbReference>
<feature type="compositionally biased region" description="Low complexity" evidence="2">
    <location>
        <begin position="267"/>
        <end position="286"/>
    </location>
</feature>
<dbReference type="CDD" id="cd01736">
    <property type="entry name" value="LSm14_N"/>
    <property type="match status" value="1"/>
</dbReference>
<comment type="caution">
    <text evidence="6">The sequence shown here is derived from an EMBL/GenBank/DDBJ whole genome shotgun (WGS) entry which is preliminary data.</text>
</comment>
<proteinExistence type="predicted"/>
<feature type="domain" description="DFDF" evidence="3">
    <location>
        <begin position="402"/>
        <end position="438"/>
    </location>
</feature>
<evidence type="ECO:0000259" key="3">
    <source>
        <dbReference type="PROSITE" id="PS51512"/>
    </source>
</evidence>
<dbReference type="InterPro" id="IPR025609">
    <property type="entry name" value="Lsm14-like_N"/>
</dbReference>
<dbReference type="PANTHER" id="PTHR13586:SF0">
    <property type="entry name" value="TRAILER HITCH, ISOFORM H"/>
    <property type="match status" value="1"/>
</dbReference>
<dbReference type="GO" id="GO:0034063">
    <property type="term" value="P:stress granule assembly"/>
    <property type="evidence" value="ECO:0007669"/>
    <property type="project" value="TreeGrafter"/>
</dbReference>
<dbReference type="OrthoDB" id="21539at2759"/>
<protein>
    <recommendedName>
        <fullName evidence="8">Lsm14-like N-terminal domain-containing protein</fullName>
    </recommendedName>
</protein>
<feature type="region of interest" description="Disordered" evidence="2">
    <location>
        <begin position="436"/>
        <end position="456"/>
    </location>
</feature>
<dbReference type="SMART" id="SM01271">
    <property type="entry name" value="LSM14"/>
    <property type="match status" value="1"/>
</dbReference>
<reference evidence="7" key="1">
    <citation type="submission" date="2017-03" db="EMBL/GenBank/DDBJ databases">
        <title>Genomes of endolithic fungi from Antarctica.</title>
        <authorList>
            <person name="Coleine C."/>
            <person name="Masonjones S."/>
            <person name="Stajich J.E."/>
        </authorList>
    </citation>
    <scope>NUCLEOTIDE SEQUENCE [LARGE SCALE GENOMIC DNA]</scope>
    <source>
        <strain evidence="7">CCFEE 5527</strain>
    </source>
</reference>
<dbReference type="PANTHER" id="PTHR13586">
    <property type="entry name" value="SCD6 PROTEIN-RELATED"/>
    <property type="match status" value="1"/>
</dbReference>
<sequence length="1062" mass="115114">MSEFIGSRISLISKSDIKYIGTLHEINSENSTVALENVTSHGTQGRKGNPSEEIAGSDQIYEYIVFRGSDVKELQIVEAPQAQENQRPVPNDPAIMGHPPPQQLRQQPPPQQPYGYPPGPPPNQFQQQPRFQGPGGPHGFPGSPGAVPGYGMPYGGPPGYGPPPPGYGPPPGHGFPQHPQGFPPPPQNMPPQSQNQQRPPTASAQAPPGMNGSGSGSKQGTPRPPAKPANQLPPPQQPSKPQAKQASSAAPAASATKPGPPPPVESKPPTAAATTPSAASQATPPALQIAKKPQNARVAVPRPSPNTAARSIVPPAAPQAQAPPAQPQTHVDATSAATAAVAAAMAKLGQSASNASQPRQTPHATHSNGLDNLTQQVDRMRVQDRGRGARPPRGSRGGIPRGGARGVEVPKEDYDFASANAKFNKTDVVKEAIASGSPITSPSGESVDPLAGNGVGNGVTQVSDDVVIPAKEIKGYDKKTSFFDNISSDLKEREAGRGGFDGRAMRTQERSRNLETFGAVGVDGGDTQLATLRSMSNDLATRKSRYRSAMINAYKLTPELRYHIYDLVLGSADNVLVNPQPILHGIVNPANPIESHLSQPITLMGVKRWFRADVLANALHHLHTTKRRREILIHVPDLDFRVAKMYCQQVPTSEIQRMRSAHPDLKSARIRLGSSAAFIGTNCSAIDLTGLDTWLAYRDALALAVKVPLRHRTHCIGSLTYHPQLAPFDGRPFDRPEIRMMDTLGNAIRSYLEREIVRRAQCFAGRTVVLSPAWRWSDGHQWASYDLLHEDIEDVLPGAPPPRTNLWQSLPPELRQLILQNPLGPLDGDRRLVVHSQPVMYSSASDDVGKAVDAHIGLRSDLAIVSRGFRTYVFATAISLWRSTPTVPQIRCHVLDLNFTGAEALCAQFTSAQIMRINDPTLPDQTPVIRLRLSPEFSQDPDTTPLDDWLTFRASQPAASTVPVSYETECIDSLPWDIRSLLAAGAALPVAETEKMAKLLTAINDYALLNMGSKFLGDEVIEIKRAVSKFSIRIWINTDPDRMEVWKSQRERWRQVKHMVEL</sequence>
<feature type="short sequence motif" description="FFD box" evidence="1">
    <location>
        <begin position="474"/>
        <end position="490"/>
    </location>
</feature>